<dbReference type="Pfam" id="PF00355">
    <property type="entry name" value="Rieske"/>
    <property type="match status" value="1"/>
</dbReference>
<keyword evidence="4" id="KW-0442">Lipid degradation</keyword>
<keyword evidence="3" id="KW-0479">Metal-binding</keyword>
<feature type="region of interest" description="Disordered" evidence="11">
    <location>
        <begin position="328"/>
        <end position="361"/>
    </location>
</feature>
<evidence type="ECO:0000256" key="11">
    <source>
        <dbReference type="SAM" id="MobiDB-lite"/>
    </source>
</evidence>
<evidence type="ECO:0000313" key="14">
    <source>
        <dbReference type="Proteomes" id="UP000317940"/>
    </source>
</evidence>
<keyword evidence="6" id="KW-0408">Iron</keyword>
<evidence type="ECO:0000313" key="13">
    <source>
        <dbReference type="EMBL" id="TWF71862.1"/>
    </source>
</evidence>
<evidence type="ECO:0000256" key="6">
    <source>
        <dbReference type="ARBA" id="ARBA00023004"/>
    </source>
</evidence>
<dbReference type="CDD" id="cd03469">
    <property type="entry name" value="Rieske_RO_Alpha_N"/>
    <property type="match status" value="1"/>
</dbReference>
<dbReference type="InterPro" id="IPR050584">
    <property type="entry name" value="Cholesterol_7-desaturase"/>
</dbReference>
<dbReference type="GO" id="GO:0016705">
    <property type="term" value="F:oxidoreductase activity, acting on paired donors, with incorporation or reduction of molecular oxygen"/>
    <property type="evidence" value="ECO:0007669"/>
    <property type="project" value="UniProtKB-ARBA"/>
</dbReference>
<dbReference type="InterPro" id="IPR045605">
    <property type="entry name" value="KshA-like_C"/>
</dbReference>
<keyword evidence="2" id="KW-0001">2Fe-2S</keyword>
<dbReference type="AlphaFoldDB" id="A0A561SAF6"/>
<dbReference type="GO" id="GO:0046872">
    <property type="term" value="F:metal ion binding"/>
    <property type="evidence" value="ECO:0007669"/>
    <property type="project" value="UniProtKB-KW"/>
</dbReference>
<dbReference type="SUPFAM" id="SSF55961">
    <property type="entry name" value="Bet v1-like"/>
    <property type="match status" value="1"/>
</dbReference>
<evidence type="ECO:0000259" key="12">
    <source>
        <dbReference type="PROSITE" id="PS51296"/>
    </source>
</evidence>
<keyword evidence="5" id="KW-0560">Oxidoreductase</keyword>
<dbReference type="InterPro" id="IPR036922">
    <property type="entry name" value="Rieske_2Fe-2S_sf"/>
</dbReference>
<keyword evidence="14" id="KW-1185">Reference proteome</keyword>
<evidence type="ECO:0000256" key="2">
    <source>
        <dbReference type="ARBA" id="ARBA00022714"/>
    </source>
</evidence>
<evidence type="ECO:0000256" key="4">
    <source>
        <dbReference type="ARBA" id="ARBA00022963"/>
    </source>
</evidence>
<comment type="cofactor">
    <cofactor evidence="1">
        <name>Fe cation</name>
        <dbReference type="ChEBI" id="CHEBI:24875"/>
    </cofactor>
</comment>
<dbReference type="GO" id="GO:0008203">
    <property type="term" value="P:cholesterol metabolic process"/>
    <property type="evidence" value="ECO:0007669"/>
    <property type="project" value="InterPro"/>
</dbReference>
<reference evidence="13 14" key="1">
    <citation type="submission" date="2019-06" db="EMBL/GenBank/DDBJ databases">
        <title>Sequencing the genomes of 1000 actinobacteria strains.</title>
        <authorList>
            <person name="Klenk H.-P."/>
        </authorList>
    </citation>
    <scope>NUCLEOTIDE SEQUENCE [LARGE SCALE GENOMIC DNA]</scope>
    <source>
        <strain evidence="13 14">DSM 44826</strain>
    </source>
</reference>
<evidence type="ECO:0000256" key="3">
    <source>
        <dbReference type="ARBA" id="ARBA00022723"/>
    </source>
</evidence>
<dbReference type="Gene3D" id="3.90.380.10">
    <property type="entry name" value="Naphthalene 1,2-dioxygenase Alpha Subunit, Chain A, domain 1"/>
    <property type="match status" value="1"/>
</dbReference>
<feature type="domain" description="Rieske" evidence="12">
    <location>
        <begin position="26"/>
        <end position="127"/>
    </location>
</feature>
<dbReference type="GO" id="GO:0004497">
    <property type="term" value="F:monooxygenase activity"/>
    <property type="evidence" value="ECO:0007669"/>
    <property type="project" value="UniProtKB-ARBA"/>
</dbReference>
<evidence type="ECO:0000256" key="7">
    <source>
        <dbReference type="ARBA" id="ARBA00023014"/>
    </source>
</evidence>
<evidence type="ECO:0000256" key="5">
    <source>
        <dbReference type="ARBA" id="ARBA00023002"/>
    </source>
</evidence>
<protein>
    <recommendedName>
        <fullName evidence="9">Rieske-type oxygenase</fullName>
    </recommendedName>
</protein>
<dbReference type="PROSITE" id="PS51296">
    <property type="entry name" value="RIESKE"/>
    <property type="match status" value="1"/>
</dbReference>
<dbReference type="OrthoDB" id="5243643at2"/>
<accession>A0A561SAF6</accession>
<proteinExistence type="predicted"/>
<dbReference type="PANTHER" id="PTHR21266">
    <property type="entry name" value="IRON-SULFUR DOMAIN CONTAINING PROTEIN"/>
    <property type="match status" value="1"/>
</dbReference>
<dbReference type="EMBL" id="VIWT01000007">
    <property type="protein sequence ID" value="TWF71862.1"/>
    <property type="molecule type" value="Genomic_DNA"/>
</dbReference>
<evidence type="ECO:0000256" key="1">
    <source>
        <dbReference type="ARBA" id="ARBA00001962"/>
    </source>
</evidence>
<evidence type="ECO:0000256" key="9">
    <source>
        <dbReference type="ARBA" id="ARBA00030944"/>
    </source>
</evidence>
<dbReference type="RefSeq" id="WP_145911423.1">
    <property type="nucleotide sequence ID" value="NZ_BAAAMZ010000001.1"/>
</dbReference>
<dbReference type="GO" id="GO:0051537">
    <property type="term" value="F:2 iron, 2 sulfur cluster binding"/>
    <property type="evidence" value="ECO:0007669"/>
    <property type="project" value="UniProtKB-KW"/>
</dbReference>
<organism evidence="13 14">
    <name type="scientific">Kitasatospora viridis</name>
    <dbReference type="NCBI Taxonomy" id="281105"/>
    <lineage>
        <taxon>Bacteria</taxon>
        <taxon>Bacillati</taxon>
        <taxon>Actinomycetota</taxon>
        <taxon>Actinomycetes</taxon>
        <taxon>Kitasatosporales</taxon>
        <taxon>Streptomycetaceae</taxon>
        <taxon>Kitasatospora</taxon>
    </lineage>
</organism>
<keyword evidence="7" id="KW-0411">Iron-sulfur</keyword>
<dbReference type="Pfam" id="PF19298">
    <property type="entry name" value="KshA_C"/>
    <property type="match status" value="1"/>
</dbReference>
<dbReference type="GO" id="GO:0016042">
    <property type="term" value="P:lipid catabolic process"/>
    <property type="evidence" value="ECO:0007669"/>
    <property type="project" value="UniProtKB-KW"/>
</dbReference>
<evidence type="ECO:0000256" key="8">
    <source>
        <dbReference type="ARBA" id="ARBA00023221"/>
    </source>
</evidence>
<comment type="caution">
    <text evidence="13">The sequence shown here is derived from an EMBL/GenBank/DDBJ whole genome shotgun (WGS) entry which is preliminary data.</text>
</comment>
<dbReference type="InterPro" id="IPR017941">
    <property type="entry name" value="Rieske_2Fe-2S"/>
</dbReference>
<dbReference type="PANTHER" id="PTHR21266:SF60">
    <property type="entry name" value="3-KETOSTEROID-9-ALPHA-MONOOXYGENASE, OXYGENASE COMPONENT"/>
    <property type="match status" value="1"/>
</dbReference>
<evidence type="ECO:0000256" key="10">
    <source>
        <dbReference type="ARBA" id="ARBA00046982"/>
    </source>
</evidence>
<name>A0A561SAF6_9ACTN</name>
<dbReference type="Gene3D" id="2.102.10.10">
    <property type="entry name" value="Rieske [2Fe-2S] iron-sulphur domain"/>
    <property type="match status" value="1"/>
</dbReference>
<gene>
    <name evidence="13" type="ORF">FHX73_1759</name>
</gene>
<sequence>MKPLRRRAAARPIEARARLPYPDGWFAVAFGKELTPGTVLRRRLMGEEIVVYRTRRGAPLAVRPYCPHLGAHLGVGGKVEGEDLVCPFHSFAFGPDGRCVRTGYGTPPPKAGLTHLAVREINGVVAVWHHHAGSPPDWELPAVPVDRYPAPVTFAQTIVDHPQEVVENAVDLGHVESVHRFSNARVRKPMRLDGARMSIGPAVQRILPVLGAIDVEFDVEAHGLGYIVVEARIPRLRMAALVQMMATPVDPAHVEIRFTTAARLGRAGARDSVAMRASRLLTLALARSFWHDITLDFPIWQNKVYLPRPRLAQGDGPITPFRRWAAQFYPPGAATPPDQVDPSQQPVADPGVLESEEEHSR</sequence>
<dbReference type="Proteomes" id="UP000317940">
    <property type="component" value="Unassembled WGS sequence"/>
</dbReference>
<feature type="compositionally biased region" description="Low complexity" evidence="11">
    <location>
        <begin position="336"/>
        <end position="350"/>
    </location>
</feature>
<comment type="subunit">
    <text evidence="10">Homotrimer. The two-component system 3-ketosteroid-9-alpha-monooxygenase is composed of an oxygenase component KshA and a reductase component KshB.</text>
</comment>
<dbReference type="SUPFAM" id="SSF50022">
    <property type="entry name" value="ISP domain"/>
    <property type="match status" value="1"/>
</dbReference>
<keyword evidence="8" id="KW-0443">Lipid metabolism</keyword>
<keyword evidence="8" id="KW-0753">Steroid metabolism</keyword>